<comment type="similarity">
    <text evidence="2">Belongs to the nitronate monooxygenase family. NMO class I subfamily.</text>
</comment>
<evidence type="ECO:0000256" key="1">
    <source>
        <dbReference type="ARBA" id="ARBA00001917"/>
    </source>
</evidence>
<dbReference type="SUPFAM" id="SSF51412">
    <property type="entry name" value="Inosine monophosphate dehydrogenase (IMPDH)"/>
    <property type="match status" value="1"/>
</dbReference>
<dbReference type="Gene3D" id="3.20.20.70">
    <property type="entry name" value="Aldolase class I"/>
    <property type="match status" value="1"/>
</dbReference>
<comment type="caution">
    <text evidence="10">The sequence shown here is derived from an EMBL/GenBank/DDBJ whole genome shotgun (WGS) entry which is preliminary data.</text>
</comment>
<evidence type="ECO:0000256" key="5">
    <source>
        <dbReference type="ARBA" id="ARBA00022643"/>
    </source>
</evidence>
<name>A0ABP4ML65_9ACTN</name>
<evidence type="ECO:0000313" key="11">
    <source>
        <dbReference type="Proteomes" id="UP001500363"/>
    </source>
</evidence>
<evidence type="ECO:0000256" key="2">
    <source>
        <dbReference type="ARBA" id="ARBA00009881"/>
    </source>
</evidence>
<dbReference type="InterPro" id="IPR013785">
    <property type="entry name" value="Aldolase_TIM"/>
</dbReference>
<evidence type="ECO:0000256" key="6">
    <source>
        <dbReference type="ARBA" id="ARBA00023002"/>
    </source>
</evidence>
<comment type="cofactor">
    <cofactor evidence="1">
        <name>FMN</name>
        <dbReference type="ChEBI" id="CHEBI:58210"/>
    </cofactor>
</comment>
<dbReference type="CDD" id="cd04730">
    <property type="entry name" value="NPD_like"/>
    <property type="match status" value="1"/>
</dbReference>
<gene>
    <name evidence="10" type="ORF">GCM10009741_55220</name>
</gene>
<evidence type="ECO:0000256" key="7">
    <source>
        <dbReference type="ARBA" id="ARBA00023033"/>
    </source>
</evidence>
<dbReference type="GO" id="GO:0004497">
    <property type="term" value="F:monooxygenase activity"/>
    <property type="evidence" value="ECO:0007669"/>
    <property type="project" value="UniProtKB-KW"/>
</dbReference>
<dbReference type="PANTHER" id="PTHR42747:SF3">
    <property type="entry name" value="NITRONATE MONOOXYGENASE-RELATED"/>
    <property type="match status" value="1"/>
</dbReference>
<evidence type="ECO:0000256" key="9">
    <source>
        <dbReference type="ARBA" id="ARBA00049401"/>
    </source>
</evidence>
<comment type="catalytic activity">
    <reaction evidence="9">
        <text>3 propionate 3-nitronate + 3 O2 + H2O = 3 3-oxopropanoate + 2 nitrate + nitrite + H2O2 + 3 H(+)</text>
        <dbReference type="Rhea" id="RHEA:57332"/>
        <dbReference type="ChEBI" id="CHEBI:15377"/>
        <dbReference type="ChEBI" id="CHEBI:15378"/>
        <dbReference type="ChEBI" id="CHEBI:15379"/>
        <dbReference type="ChEBI" id="CHEBI:16240"/>
        <dbReference type="ChEBI" id="CHEBI:16301"/>
        <dbReference type="ChEBI" id="CHEBI:17632"/>
        <dbReference type="ChEBI" id="CHEBI:33190"/>
        <dbReference type="ChEBI" id="CHEBI:136067"/>
    </reaction>
</comment>
<dbReference type="PANTHER" id="PTHR42747">
    <property type="entry name" value="NITRONATE MONOOXYGENASE-RELATED"/>
    <property type="match status" value="1"/>
</dbReference>
<keyword evidence="11" id="KW-1185">Reference proteome</keyword>
<sequence length="341" mass="34578">MTSSTGSWTASELPVIGAPMAGGATRPALVAAVASAGGFGFLAGGYKTPEALEAEMAALTVPFGVNLFVPGPSTLTEAEFRRYAEELADEGTPYGLELAGAPMVADDDDRWQGKLDLLLDRPVPFVSFTFGLPGSDVVRALADVGTQVLATVTTLGEAQAAVELGVHGLIAQGTEAGGHSGTHAPERPGAVPVVELVRQVAAGTSLPVIAAGGVSEASQVRELLGFGASAVAVGTVLLRTDESGASAVHKDALAAAGPDQTVITRAFTGRPARGLRNGFIERHEASAPIGYPAIHHLTRPLRAAAAAAGQPDQVHLWAGTGYSRARTGPAAAVITELASEL</sequence>
<dbReference type="RefSeq" id="WP_344179281.1">
    <property type="nucleotide sequence ID" value="NZ_BAAANC010000003.1"/>
</dbReference>
<accession>A0ABP4ML65</accession>
<evidence type="ECO:0000256" key="8">
    <source>
        <dbReference type="ARBA" id="ARBA00031155"/>
    </source>
</evidence>
<dbReference type="EMBL" id="BAAANC010000003">
    <property type="protein sequence ID" value="GAA1544750.1"/>
    <property type="molecule type" value="Genomic_DNA"/>
</dbReference>
<keyword evidence="5" id="KW-0288">FMN</keyword>
<evidence type="ECO:0000313" key="10">
    <source>
        <dbReference type="EMBL" id="GAA1544750.1"/>
    </source>
</evidence>
<keyword evidence="3" id="KW-0216">Detoxification</keyword>
<proteinExistence type="inferred from homology"/>
<dbReference type="Proteomes" id="UP001500363">
    <property type="component" value="Unassembled WGS sequence"/>
</dbReference>
<evidence type="ECO:0000256" key="3">
    <source>
        <dbReference type="ARBA" id="ARBA00022575"/>
    </source>
</evidence>
<evidence type="ECO:0000256" key="4">
    <source>
        <dbReference type="ARBA" id="ARBA00022630"/>
    </source>
</evidence>
<dbReference type="Pfam" id="PF03060">
    <property type="entry name" value="NMO"/>
    <property type="match status" value="1"/>
</dbReference>
<keyword evidence="6" id="KW-0560">Oxidoreductase</keyword>
<protein>
    <recommendedName>
        <fullName evidence="8">Propionate 3-nitronate monooxygenase</fullName>
    </recommendedName>
</protein>
<keyword evidence="7 10" id="KW-0503">Monooxygenase</keyword>
<reference evidence="11" key="1">
    <citation type="journal article" date="2019" name="Int. J. Syst. Evol. Microbiol.">
        <title>The Global Catalogue of Microorganisms (GCM) 10K type strain sequencing project: providing services to taxonomists for standard genome sequencing and annotation.</title>
        <authorList>
            <consortium name="The Broad Institute Genomics Platform"/>
            <consortium name="The Broad Institute Genome Sequencing Center for Infectious Disease"/>
            <person name="Wu L."/>
            <person name="Ma J."/>
        </authorList>
    </citation>
    <scope>NUCLEOTIDE SEQUENCE [LARGE SCALE GENOMIC DNA]</scope>
    <source>
        <strain evidence="11">JCM 14303</strain>
    </source>
</reference>
<dbReference type="InterPro" id="IPR004136">
    <property type="entry name" value="NMO"/>
</dbReference>
<keyword evidence="4" id="KW-0285">Flavoprotein</keyword>
<organism evidence="10 11">
    <name type="scientific">Kribbella lupini</name>
    <dbReference type="NCBI Taxonomy" id="291602"/>
    <lineage>
        <taxon>Bacteria</taxon>
        <taxon>Bacillati</taxon>
        <taxon>Actinomycetota</taxon>
        <taxon>Actinomycetes</taxon>
        <taxon>Propionibacteriales</taxon>
        <taxon>Kribbellaceae</taxon>
        <taxon>Kribbella</taxon>
    </lineage>
</organism>